<evidence type="ECO:0000313" key="9">
    <source>
        <dbReference type="Proteomes" id="UP001500604"/>
    </source>
</evidence>
<dbReference type="CDD" id="cd01189">
    <property type="entry name" value="INT_ICEBs1_C_like"/>
    <property type="match status" value="1"/>
</dbReference>
<evidence type="ECO:0000259" key="6">
    <source>
        <dbReference type="PROSITE" id="PS51898"/>
    </source>
</evidence>
<dbReference type="Gene3D" id="1.10.150.130">
    <property type="match status" value="1"/>
</dbReference>
<reference evidence="9" key="1">
    <citation type="journal article" date="2019" name="Int. J. Syst. Evol. Microbiol.">
        <title>The Global Catalogue of Microorganisms (GCM) 10K type strain sequencing project: providing services to taxonomists for standard genome sequencing and annotation.</title>
        <authorList>
            <consortium name="The Broad Institute Genomics Platform"/>
            <consortium name="The Broad Institute Genome Sequencing Center for Infectious Disease"/>
            <person name="Wu L."/>
            <person name="Ma J."/>
        </authorList>
    </citation>
    <scope>NUCLEOTIDE SEQUENCE [LARGE SCALE GENOMIC DNA]</scope>
    <source>
        <strain evidence="9">JCM 17805</strain>
    </source>
</reference>
<dbReference type="PROSITE" id="PS51900">
    <property type="entry name" value="CB"/>
    <property type="match status" value="1"/>
</dbReference>
<dbReference type="PANTHER" id="PTHR30349">
    <property type="entry name" value="PHAGE INTEGRASE-RELATED"/>
    <property type="match status" value="1"/>
</dbReference>
<dbReference type="EMBL" id="BAABFL010000081">
    <property type="protein sequence ID" value="GAA4648585.1"/>
    <property type="molecule type" value="Genomic_DNA"/>
</dbReference>
<dbReference type="PANTHER" id="PTHR30349:SF36">
    <property type="entry name" value="PROPHAGE INTEGRASE INTR-RELATED"/>
    <property type="match status" value="1"/>
</dbReference>
<dbReference type="PROSITE" id="PS51898">
    <property type="entry name" value="TYR_RECOMBINASE"/>
    <property type="match status" value="1"/>
</dbReference>
<feature type="region of interest" description="Disordered" evidence="5">
    <location>
        <begin position="1"/>
        <end position="27"/>
    </location>
</feature>
<accession>A0ABP8UXM5</accession>
<feature type="domain" description="Tyr recombinase" evidence="6">
    <location>
        <begin position="206"/>
        <end position="419"/>
    </location>
</feature>
<comment type="caution">
    <text evidence="8">The sequence shown here is derived from an EMBL/GenBank/DDBJ whole genome shotgun (WGS) entry which is preliminary data.</text>
</comment>
<keyword evidence="1" id="KW-0229">DNA integration</keyword>
<evidence type="ECO:0000256" key="2">
    <source>
        <dbReference type="ARBA" id="ARBA00023125"/>
    </source>
</evidence>
<dbReference type="Pfam" id="PF12167">
    <property type="entry name" value="Arm-DNA-bind_2"/>
    <property type="match status" value="1"/>
</dbReference>
<dbReference type="InterPro" id="IPR022000">
    <property type="entry name" value="Min27-like_integrase_DNA_bind"/>
</dbReference>
<dbReference type="InterPro" id="IPR002104">
    <property type="entry name" value="Integrase_catalytic"/>
</dbReference>
<evidence type="ECO:0000313" key="8">
    <source>
        <dbReference type="EMBL" id="GAA4648585.1"/>
    </source>
</evidence>
<proteinExistence type="predicted"/>
<dbReference type="InterPro" id="IPR010998">
    <property type="entry name" value="Integrase_recombinase_N"/>
</dbReference>
<dbReference type="Proteomes" id="UP001500604">
    <property type="component" value="Unassembled WGS sequence"/>
</dbReference>
<dbReference type="SUPFAM" id="SSF56349">
    <property type="entry name" value="DNA breaking-rejoining enzymes"/>
    <property type="match status" value="1"/>
</dbReference>
<evidence type="ECO:0000256" key="1">
    <source>
        <dbReference type="ARBA" id="ARBA00022908"/>
    </source>
</evidence>
<dbReference type="RefSeq" id="WP_345194249.1">
    <property type="nucleotide sequence ID" value="NZ_BAABFL010000081.1"/>
</dbReference>
<dbReference type="InterPro" id="IPR011010">
    <property type="entry name" value="DNA_brk_join_enz"/>
</dbReference>
<feature type="compositionally biased region" description="Basic residues" evidence="5">
    <location>
        <begin position="1"/>
        <end position="17"/>
    </location>
</feature>
<gene>
    <name evidence="8" type="ORF">GCM10023116_08540</name>
</gene>
<feature type="domain" description="Core-binding (CB)" evidence="7">
    <location>
        <begin position="102"/>
        <end position="183"/>
    </location>
</feature>
<name>A0ABP8UXM5_9GAMM</name>
<organism evidence="8 9">
    <name type="scientific">Kistimonas scapharcae</name>
    <dbReference type="NCBI Taxonomy" id="1036133"/>
    <lineage>
        <taxon>Bacteria</taxon>
        <taxon>Pseudomonadati</taxon>
        <taxon>Pseudomonadota</taxon>
        <taxon>Gammaproteobacteria</taxon>
        <taxon>Oceanospirillales</taxon>
        <taxon>Endozoicomonadaceae</taxon>
        <taxon>Kistimonas</taxon>
    </lineage>
</organism>
<evidence type="ECO:0000256" key="3">
    <source>
        <dbReference type="ARBA" id="ARBA00023172"/>
    </source>
</evidence>
<sequence length="435" mass="50452">MTRQRQSQKTRQRRHAHTGLAAGSPAPRGIEIRKSSLRISFMWRGKRYRETVKLPPTEKNIRFAENKRNAILYAIATNTFDYAHFFPGSIRAVTLGLTRPDTSVAELARLFFEIKQATLSPQTRVTQRFLLQRCTRLLGEERLTHTLRPEDVARVRAAMAEQYTVRTLNTTMQVLRQFLSFMVTNDYNPCGERLPGEAKRLREVSRDPDPFSLAEFQLLLSCCQNPQDRNILNLMVLTGLRPGELCALAVEDVDLAQGTLRIQRSVTNQGLHKLPKTNRERVIDLYPEAIACLEDQLHRVSMLEPVTVTKLNGDNRQESDFILRLLFTQKAQRRGRNRDGYRPDTLRRKWGLWTERAKKKDPAFRYRPLYQLRHTYASWNVSLGMDRSYLARQMGHQSVRELERTYAVWMPEASASEQRKMNQRMTGFLSDAIAT</sequence>
<dbReference type="InterPro" id="IPR050090">
    <property type="entry name" value="Tyrosine_recombinase_XerCD"/>
</dbReference>
<dbReference type="InterPro" id="IPR013762">
    <property type="entry name" value="Integrase-like_cat_sf"/>
</dbReference>
<evidence type="ECO:0000256" key="5">
    <source>
        <dbReference type="SAM" id="MobiDB-lite"/>
    </source>
</evidence>
<dbReference type="Pfam" id="PF00589">
    <property type="entry name" value="Phage_integrase"/>
    <property type="match status" value="1"/>
</dbReference>
<keyword evidence="2 4" id="KW-0238">DNA-binding</keyword>
<protein>
    <submittedName>
        <fullName evidence="8">Site-specific integrase</fullName>
    </submittedName>
</protein>
<dbReference type="Gene3D" id="1.10.443.10">
    <property type="entry name" value="Intergrase catalytic core"/>
    <property type="match status" value="1"/>
</dbReference>
<evidence type="ECO:0000256" key="4">
    <source>
        <dbReference type="PROSITE-ProRule" id="PRU01248"/>
    </source>
</evidence>
<keyword evidence="9" id="KW-1185">Reference proteome</keyword>
<keyword evidence="3" id="KW-0233">DNA recombination</keyword>
<evidence type="ECO:0000259" key="7">
    <source>
        <dbReference type="PROSITE" id="PS51900"/>
    </source>
</evidence>
<dbReference type="InterPro" id="IPR044068">
    <property type="entry name" value="CB"/>
</dbReference>